<evidence type="ECO:0000313" key="3">
    <source>
        <dbReference type="Proteomes" id="UP001515480"/>
    </source>
</evidence>
<name>A0AB34IBG1_PRYPA</name>
<evidence type="ECO:0000256" key="1">
    <source>
        <dbReference type="SAM" id="MobiDB-lite"/>
    </source>
</evidence>
<dbReference type="EMBL" id="JBGBPQ010000033">
    <property type="protein sequence ID" value="KAL1495218.1"/>
    <property type="molecule type" value="Genomic_DNA"/>
</dbReference>
<evidence type="ECO:0008006" key="4">
    <source>
        <dbReference type="Google" id="ProtNLM"/>
    </source>
</evidence>
<feature type="compositionally biased region" description="Acidic residues" evidence="1">
    <location>
        <begin position="53"/>
        <end position="66"/>
    </location>
</feature>
<accession>A0AB34IBG1</accession>
<gene>
    <name evidence="2" type="ORF">AB1Y20_017081</name>
</gene>
<proteinExistence type="predicted"/>
<keyword evidence="3" id="KW-1185">Reference proteome</keyword>
<reference evidence="2 3" key="1">
    <citation type="journal article" date="2024" name="Science">
        <title>Giant polyketide synthase enzymes in the biosynthesis of giant marine polyether toxins.</title>
        <authorList>
            <person name="Fallon T.R."/>
            <person name="Shende V.V."/>
            <person name="Wierzbicki I.H."/>
            <person name="Pendleton A.L."/>
            <person name="Watervoot N.F."/>
            <person name="Auber R.P."/>
            <person name="Gonzalez D.J."/>
            <person name="Wisecaver J.H."/>
            <person name="Moore B.S."/>
        </authorList>
    </citation>
    <scope>NUCLEOTIDE SEQUENCE [LARGE SCALE GENOMIC DNA]</scope>
    <source>
        <strain evidence="2 3">12B1</strain>
    </source>
</reference>
<dbReference type="Proteomes" id="UP001515480">
    <property type="component" value="Unassembled WGS sequence"/>
</dbReference>
<organism evidence="2 3">
    <name type="scientific">Prymnesium parvum</name>
    <name type="common">Toxic golden alga</name>
    <dbReference type="NCBI Taxonomy" id="97485"/>
    <lineage>
        <taxon>Eukaryota</taxon>
        <taxon>Haptista</taxon>
        <taxon>Haptophyta</taxon>
        <taxon>Prymnesiophyceae</taxon>
        <taxon>Prymnesiales</taxon>
        <taxon>Prymnesiaceae</taxon>
        <taxon>Prymnesium</taxon>
    </lineage>
</organism>
<sequence length="208" mass="22506">MKAPASRVFRPWTPRGAQWPQTGSGRYEQAWEPSDCAPGRDALQPGETRVDTESDTDAEGLDDDDDRSFGSTSDGRSCAAALAAVLTVATLAAGVTHSYGPGDEATRHQCLLAHRQAQEQALRGRNDVGGASNDKLEEEAAIDDVPETPGQWLDESFPLHFENLAFQVGENTIRRVKDAICDSGASFNVVDENTARHNEKRTSLQHAS</sequence>
<comment type="caution">
    <text evidence="2">The sequence shown here is derived from an EMBL/GenBank/DDBJ whole genome shotgun (WGS) entry which is preliminary data.</text>
</comment>
<evidence type="ECO:0000313" key="2">
    <source>
        <dbReference type="EMBL" id="KAL1495218.1"/>
    </source>
</evidence>
<protein>
    <recommendedName>
        <fullName evidence="4">Peptidase A2 domain-containing protein</fullName>
    </recommendedName>
</protein>
<dbReference type="AlphaFoldDB" id="A0AB34IBG1"/>
<feature type="region of interest" description="Disordered" evidence="1">
    <location>
        <begin position="1"/>
        <end position="74"/>
    </location>
</feature>